<sequence length="63" mass="6892">MCRDIIFSLQKPLSTPRGNGAGCAMQSKKMTGCEAQMWRLQGSLIEASPPTLTPQHQLCITDN</sequence>
<dbReference type="AlphaFoldDB" id="A6K9B5"/>
<proteinExistence type="predicted"/>
<evidence type="ECO:0000313" key="2">
    <source>
        <dbReference type="Proteomes" id="UP000234681"/>
    </source>
</evidence>
<evidence type="ECO:0000313" key="1">
    <source>
        <dbReference type="EMBL" id="EDL87408.1"/>
    </source>
</evidence>
<organism evidence="1 2">
    <name type="scientific">Rattus norvegicus</name>
    <name type="common">Rat</name>
    <dbReference type="NCBI Taxonomy" id="10116"/>
    <lineage>
        <taxon>Eukaryota</taxon>
        <taxon>Metazoa</taxon>
        <taxon>Chordata</taxon>
        <taxon>Craniata</taxon>
        <taxon>Vertebrata</taxon>
        <taxon>Euteleostomi</taxon>
        <taxon>Mammalia</taxon>
        <taxon>Eutheria</taxon>
        <taxon>Euarchontoglires</taxon>
        <taxon>Glires</taxon>
        <taxon>Rodentia</taxon>
        <taxon>Myomorpha</taxon>
        <taxon>Muroidea</taxon>
        <taxon>Muridae</taxon>
        <taxon>Murinae</taxon>
        <taxon>Rattus</taxon>
    </lineage>
</organism>
<accession>A6K9B5</accession>
<dbReference type="Proteomes" id="UP000234681">
    <property type="component" value="Chromosome 17"/>
</dbReference>
<gene>
    <name evidence="1" type="ORF">rCG_45343</name>
</gene>
<protein>
    <submittedName>
        <fullName evidence="1">RCG45343</fullName>
    </submittedName>
</protein>
<reference evidence="2" key="1">
    <citation type="submission" date="2005-09" db="EMBL/GenBank/DDBJ databases">
        <authorList>
            <person name="Mural R.J."/>
            <person name="Li P.W."/>
            <person name="Adams M.D."/>
            <person name="Amanatides P.G."/>
            <person name="Baden-Tillson H."/>
            <person name="Barnstead M."/>
            <person name="Chin S.H."/>
            <person name="Dew I."/>
            <person name="Evans C.A."/>
            <person name="Ferriera S."/>
            <person name="Flanigan M."/>
            <person name="Fosler C."/>
            <person name="Glodek A."/>
            <person name="Gu Z."/>
            <person name="Holt R.A."/>
            <person name="Jennings D."/>
            <person name="Kraft C.L."/>
            <person name="Lu F."/>
            <person name="Nguyen T."/>
            <person name="Nusskern D.R."/>
            <person name="Pfannkoch C.M."/>
            <person name="Sitter C."/>
            <person name="Sutton G.G."/>
            <person name="Venter J.C."/>
            <person name="Wang Z."/>
            <person name="Woodage T."/>
            <person name="Zheng X.H."/>
            <person name="Zhong F."/>
        </authorList>
    </citation>
    <scope>NUCLEOTIDE SEQUENCE [LARGE SCALE GENOMIC DNA]</scope>
    <source>
        <strain>BN</strain>
        <strain evidence="2">Sprague-Dawley</strain>
    </source>
</reference>
<name>A6K9B5_RAT</name>
<dbReference type="EMBL" id="CH474030">
    <property type="protein sequence ID" value="EDL87408.1"/>
    <property type="molecule type" value="Genomic_DNA"/>
</dbReference>